<keyword evidence="1" id="KW-1133">Transmembrane helix</keyword>
<gene>
    <name evidence="2" type="ORF">CGZ94_14910</name>
</gene>
<name>A0A255GBQ6_9ACTN</name>
<dbReference type="Proteomes" id="UP000215896">
    <property type="component" value="Unassembled WGS sequence"/>
</dbReference>
<feature type="transmembrane region" description="Helical" evidence="1">
    <location>
        <begin position="179"/>
        <end position="199"/>
    </location>
</feature>
<dbReference type="EMBL" id="NMVO01000015">
    <property type="protein sequence ID" value="OYO11703.1"/>
    <property type="molecule type" value="Genomic_DNA"/>
</dbReference>
<evidence type="ECO:0000313" key="2">
    <source>
        <dbReference type="EMBL" id="OYO11703.1"/>
    </source>
</evidence>
<feature type="transmembrane region" description="Helical" evidence="1">
    <location>
        <begin position="211"/>
        <end position="231"/>
    </location>
</feature>
<evidence type="ECO:0000256" key="1">
    <source>
        <dbReference type="SAM" id="Phobius"/>
    </source>
</evidence>
<keyword evidence="1" id="KW-0812">Transmembrane</keyword>
<keyword evidence="3" id="KW-1185">Reference proteome</keyword>
<organism evidence="2 3">
    <name type="scientific">Enemella evansiae</name>
    <dbReference type="NCBI Taxonomy" id="2016499"/>
    <lineage>
        <taxon>Bacteria</taxon>
        <taxon>Bacillati</taxon>
        <taxon>Actinomycetota</taxon>
        <taxon>Actinomycetes</taxon>
        <taxon>Propionibacteriales</taxon>
        <taxon>Propionibacteriaceae</taxon>
        <taxon>Enemella</taxon>
    </lineage>
</organism>
<comment type="caution">
    <text evidence="2">The sequence shown here is derived from an EMBL/GenBank/DDBJ whole genome shotgun (WGS) entry which is preliminary data.</text>
</comment>
<evidence type="ECO:0000313" key="3">
    <source>
        <dbReference type="Proteomes" id="UP000215896"/>
    </source>
</evidence>
<accession>A0A255GBQ6</accession>
<dbReference type="AlphaFoldDB" id="A0A255GBQ6"/>
<keyword evidence="1" id="KW-0472">Membrane</keyword>
<reference evidence="2 3" key="1">
    <citation type="submission" date="2017-07" db="EMBL/GenBank/DDBJ databases">
        <title>Draft whole genome sequences of clinical Proprionibacteriaceae strains.</title>
        <authorList>
            <person name="Bernier A.-M."/>
            <person name="Bernard K."/>
            <person name="Domingo M.-C."/>
        </authorList>
    </citation>
    <scope>NUCLEOTIDE SEQUENCE [LARGE SCALE GENOMIC DNA]</scope>
    <source>
        <strain evidence="2 3">NML 030167</strain>
    </source>
</reference>
<sequence length="262" mass="27043">MTYMATESQDGGATDGVLAKECDTGPLGVMVDGVVAAVEVLQTIFNGVMNTVQTAIDWANKITLGVIPWLDDVLAACRKGQEAVNKAYDIYQQALQGLVAPWYIKCIGEKIRDGMGPRTADFAESLDPSQLKSKESWQGAGAEAFFKAADKQQAAAGEAKGGVLTFGGSMVKLGDSGITATYTFLVAMSFAAVGLGLAIGKMAAVPAGTAIGAAEIIGLIAAIVATIKVFVDLVNSLASQAREFTSAVATVPMQGNWPAATV</sequence>
<proteinExistence type="predicted"/>
<protein>
    <submittedName>
        <fullName evidence="2">Uncharacterized protein</fullName>
    </submittedName>
</protein>